<dbReference type="InterPro" id="IPR021799">
    <property type="entry name" value="PIN-like_prokaryotic"/>
</dbReference>
<organism evidence="1">
    <name type="scientific">Candidatus Methanogaster sp. ANME-2c ERB4</name>
    <dbReference type="NCBI Taxonomy" id="2759911"/>
    <lineage>
        <taxon>Archaea</taxon>
        <taxon>Methanobacteriati</taxon>
        <taxon>Methanobacteriota</taxon>
        <taxon>Stenosarchaea group</taxon>
        <taxon>Methanomicrobia</taxon>
        <taxon>Methanosarcinales</taxon>
        <taxon>ANME-2 cluster</taxon>
        <taxon>Candidatus Methanogasteraceae</taxon>
        <taxon>Candidatus Methanogaster</taxon>
    </lineage>
</organism>
<dbReference type="PANTHER" id="PTHR39550:SF1">
    <property type="entry name" value="SLL0658 PROTEIN"/>
    <property type="match status" value="1"/>
</dbReference>
<evidence type="ECO:0000313" key="1">
    <source>
        <dbReference type="EMBL" id="QNO42425.1"/>
    </source>
</evidence>
<accession>A0A7G9Y341</accession>
<name>A0A7G9Y341_9EURY</name>
<reference evidence="1" key="1">
    <citation type="submission" date="2020-06" db="EMBL/GenBank/DDBJ databases">
        <title>Unique genomic features of the anaerobic methanotrophic archaea.</title>
        <authorList>
            <person name="Chadwick G.L."/>
            <person name="Skennerton C.T."/>
            <person name="Laso-Perez R."/>
            <person name="Leu A.O."/>
            <person name="Speth D.R."/>
            <person name="Yu H."/>
            <person name="Morgan-Lang C."/>
            <person name="Hatzenpichler R."/>
            <person name="Goudeau D."/>
            <person name="Malmstrom R."/>
            <person name="Brazelton W.J."/>
            <person name="Woyke T."/>
            <person name="Hallam S.J."/>
            <person name="Tyson G.W."/>
            <person name="Wegener G."/>
            <person name="Boetius A."/>
            <person name="Orphan V."/>
        </authorList>
    </citation>
    <scope>NUCLEOTIDE SEQUENCE</scope>
</reference>
<dbReference type="PANTHER" id="PTHR39550">
    <property type="entry name" value="SLL0658 PROTEIN"/>
    <property type="match status" value="1"/>
</dbReference>
<proteinExistence type="predicted"/>
<dbReference type="EMBL" id="MT630736">
    <property type="protein sequence ID" value="QNO42425.1"/>
    <property type="molecule type" value="Genomic_DNA"/>
</dbReference>
<dbReference type="AlphaFoldDB" id="A0A7G9Y341"/>
<gene>
    <name evidence="1" type="ORF">ODADPOMJ_00018</name>
</gene>
<sequence>MRGVPGNRHSYRDPLGATQITAVLIGLAKIGRLDLLTKLYENIYIPWSVYEEVVVKGGRRPSVEDIDRAKWIKKVKIKDRAAVNLLVSELGG</sequence>
<protein>
    <submittedName>
        <fullName evidence="1">Uncharacterized protein</fullName>
    </submittedName>
</protein>
<dbReference type="Pfam" id="PF11848">
    <property type="entry name" value="DUF3368"/>
    <property type="match status" value="1"/>
</dbReference>